<keyword evidence="1" id="KW-0489">Methyltransferase</keyword>
<dbReference type="EMBL" id="VJMH01007019">
    <property type="protein sequence ID" value="KAF0686008.1"/>
    <property type="molecule type" value="Genomic_DNA"/>
</dbReference>
<evidence type="ECO:0000313" key="8">
    <source>
        <dbReference type="Proteomes" id="UP000332933"/>
    </source>
</evidence>
<dbReference type="GO" id="GO:0005759">
    <property type="term" value="C:mitochondrial matrix"/>
    <property type="evidence" value="ECO:0007669"/>
    <property type="project" value="TreeGrafter"/>
</dbReference>
<accession>A0A485LJF9</accession>
<dbReference type="OrthoDB" id="194386at2759"/>
<dbReference type="InterPro" id="IPR050078">
    <property type="entry name" value="Ribosomal_L11_MeTrfase_PrmA"/>
</dbReference>
<keyword evidence="8" id="KW-1185">Reference proteome</keyword>
<protein>
    <recommendedName>
        <fullName evidence="5">ETFB lysine methyltransferase</fullName>
    </recommendedName>
    <alternativeName>
        <fullName evidence="4">Protein N-lysine methyltransferase METTL20</fullName>
    </alternativeName>
</protein>
<comment type="similarity">
    <text evidence="3">Belongs to the methyltransferase superfamily. ETFBKMT family.</text>
</comment>
<dbReference type="Pfam" id="PF06325">
    <property type="entry name" value="PrmA"/>
    <property type="match status" value="1"/>
</dbReference>
<dbReference type="Proteomes" id="UP000332933">
    <property type="component" value="Unassembled WGS sequence"/>
</dbReference>
<dbReference type="Gene3D" id="3.40.50.150">
    <property type="entry name" value="Vaccinia Virus protein VP39"/>
    <property type="match status" value="1"/>
</dbReference>
<dbReference type="PANTHER" id="PTHR43648:SF1">
    <property type="entry name" value="ELECTRON TRANSFER FLAVOPROTEIN BETA SUBUNIT LYSINE METHYLTRANSFERASE"/>
    <property type="match status" value="1"/>
</dbReference>
<organism evidence="7 8">
    <name type="scientific">Aphanomyces stellatus</name>
    <dbReference type="NCBI Taxonomy" id="120398"/>
    <lineage>
        <taxon>Eukaryota</taxon>
        <taxon>Sar</taxon>
        <taxon>Stramenopiles</taxon>
        <taxon>Oomycota</taxon>
        <taxon>Saprolegniomycetes</taxon>
        <taxon>Saprolegniales</taxon>
        <taxon>Verrucalvaceae</taxon>
        <taxon>Aphanomyces</taxon>
    </lineage>
</organism>
<reference evidence="6" key="2">
    <citation type="submission" date="2019-06" db="EMBL/GenBank/DDBJ databases">
        <title>Genomics analysis of Aphanomyces spp. identifies a new class of oomycete effector associated with host adaptation.</title>
        <authorList>
            <person name="Gaulin E."/>
        </authorList>
    </citation>
    <scope>NUCLEOTIDE SEQUENCE</scope>
    <source>
        <strain evidence="6">CBS 578.67</strain>
    </source>
</reference>
<proteinExistence type="inferred from homology"/>
<gene>
    <name evidence="7" type="primary">Aste57867_22162</name>
    <name evidence="6" type="ORF">As57867_022093</name>
    <name evidence="7" type="ORF">ASTE57867_22162</name>
</gene>
<dbReference type="GO" id="GO:0032259">
    <property type="term" value="P:methylation"/>
    <property type="evidence" value="ECO:0007669"/>
    <property type="project" value="UniProtKB-KW"/>
</dbReference>
<dbReference type="AlphaFoldDB" id="A0A485LJF9"/>
<evidence type="ECO:0000256" key="5">
    <source>
        <dbReference type="ARBA" id="ARBA00042266"/>
    </source>
</evidence>
<name>A0A485LJF9_9STRA</name>
<evidence type="ECO:0000313" key="6">
    <source>
        <dbReference type="EMBL" id="KAF0686008.1"/>
    </source>
</evidence>
<evidence type="ECO:0000313" key="7">
    <source>
        <dbReference type="EMBL" id="VFT98829.1"/>
    </source>
</evidence>
<evidence type="ECO:0000256" key="1">
    <source>
        <dbReference type="ARBA" id="ARBA00022603"/>
    </source>
</evidence>
<evidence type="ECO:0000256" key="3">
    <source>
        <dbReference type="ARBA" id="ARBA00037932"/>
    </source>
</evidence>
<sequence length="284" mass="30808">MFAGKCWHVARLLCRPRTNSRHFASSPGIITKEVLATSPNKYIGEFLTPEFLHGITAHTEAAAIDCVHLAPYSFQLITPNCPLYTASADEAKTYPFPDPFWGFCWPGSYALCRYVQEHPEVVEGKIVLDFAAGGGMASIMSLYLGARVAIANDIDRWSCAASLVNTLVNLPPSHHAAMHVVADNLIGHSIAQVASTILTDETLDPTDWVVLAGDVCYEEPLATDVMSWLATWARGGVRVLIGDPGRQFLPQAQLTEVATYPLPPTLAQDNYGLPVGAVWSINAT</sequence>
<dbReference type="EMBL" id="CAADRA010007045">
    <property type="protein sequence ID" value="VFT98829.1"/>
    <property type="molecule type" value="Genomic_DNA"/>
</dbReference>
<evidence type="ECO:0000256" key="2">
    <source>
        <dbReference type="ARBA" id="ARBA00022679"/>
    </source>
</evidence>
<dbReference type="SUPFAM" id="SSF53335">
    <property type="entry name" value="S-adenosyl-L-methionine-dependent methyltransferases"/>
    <property type="match status" value="1"/>
</dbReference>
<dbReference type="GO" id="GO:0016279">
    <property type="term" value="F:protein-lysine N-methyltransferase activity"/>
    <property type="evidence" value="ECO:0007669"/>
    <property type="project" value="TreeGrafter"/>
</dbReference>
<reference evidence="7 8" key="1">
    <citation type="submission" date="2019-03" db="EMBL/GenBank/DDBJ databases">
        <authorList>
            <person name="Gaulin E."/>
            <person name="Dumas B."/>
        </authorList>
    </citation>
    <scope>NUCLEOTIDE SEQUENCE [LARGE SCALE GENOMIC DNA]</scope>
    <source>
        <strain evidence="7">CBS 568.67</strain>
    </source>
</reference>
<evidence type="ECO:0000256" key="4">
    <source>
        <dbReference type="ARBA" id="ARBA00041867"/>
    </source>
</evidence>
<dbReference type="InterPro" id="IPR029063">
    <property type="entry name" value="SAM-dependent_MTases_sf"/>
</dbReference>
<keyword evidence="2" id="KW-0808">Transferase</keyword>
<dbReference type="PANTHER" id="PTHR43648">
    <property type="entry name" value="ELECTRON TRANSFER FLAVOPROTEIN BETA SUBUNIT LYSINE METHYLTRANSFERASE"/>
    <property type="match status" value="1"/>
</dbReference>